<evidence type="ECO:0000313" key="1">
    <source>
        <dbReference type="EMBL" id="AEA45790.1"/>
    </source>
</evidence>
<dbReference type="AlphaFoldDB" id="F2IGC4"/>
<dbReference type="RefSeq" id="WP_013688548.1">
    <property type="nucleotide sequence ID" value="NC_015321.1"/>
</dbReference>
<accession>F2IGC4</accession>
<dbReference type="eggNOG" id="COG1352">
    <property type="taxonomic scope" value="Bacteria"/>
</dbReference>
<sequence>MTDYQLLKEIIQWDIKSWSKALLFWEKNVDWNQVENGLELGGREGGLSLWLALKGKTTLCTDLNNIKETAEKLHVKHQVTALISYENLDAAAIPYENHFDVIVFKSIIGGIGRNDNFEIQKKVFKEIYKALKPGGKLLFAENLIGSQVHKKLRVRYANWGSPWRYLSISEMEECLSIFSSYELKTTGFLATLGRGEKQRKFFAAIDQLFWNHVTPSKWKYIAYGVAQK</sequence>
<dbReference type="Proteomes" id="UP000007463">
    <property type="component" value="Chromosome"/>
</dbReference>
<organism evidence="1 2">
    <name type="scientific">Fluviicola taffensis (strain DSM 16823 / NCIMB 13979 / RW262)</name>
    <dbReference type="NCBI Taxonomy" id="755732"/>
    <lineage>
        <taxon>Bacteria</taxon>
        <taxon>Pseudomonadati</taxon>
        <taxon>Bacteroidota</taxon>
        <taxon>Flavobacteriia</taxon>
        <taxon>Flavobacteriales</taxon>
        <taxon>Crocinitomicaceae</taxon>
        <taxon>Fluviicola</taxon>
    </lineage>
</organism>
<dbReference type="SUPFAM" id="SSF53335">
    <property type="entry name" value="S-adenosyl-L-methionine-dependent methyltransferases"/>
    <property type="match status" value="1"/>
</dbReference>
<dbReference type="STRING" id="755732.Fluta_3824"/>
<dbReference type="OrthoDB" id="1417142at2"/>
<keyword evidence="1" id="KW-0808">Transferase</keyword>
<protein>
    <submittedName>
        <fullName evidence="1">Methyltransferase type 11</fullName>
    </submittedName>
</protein>
<reference evidence="2" key="2">
    <citation type="submission" date="2011-02" db="EMBL/GenBank/DDBJ databases">
        <title>The complete genome of Fluviicola taffensis DSM 16823.</title>
        <authorList>
            <consortium name="US DOE Joint Genome Institute (JGI-PGF)"/>
            <person name="Lucas S."/>
            <person name="Copeland A."/>
            <person name="Lapidus A."/>
            <person name="Bruce D."/>
            <person name="Goodwin L."/>
            <person name="Pitluck S."/>
            <person name="Kyrpides N."/>
            <person name="Mavromatis K."/>
            <person name="Ivanova N."/>
            <person name="Mikhailova N."/>
            <person name="Pagani I."/>
            <person name="Chertkov O."/>
            <person name="Detter J.C."/>
            <person name="Han C."/>
            <person name="Tapia R."/>
            <person name="Land M."/>
            <person name="Hauser L."/>
            <person name="Markowitz V."/>
            <person name="Cheng J.-F."/>
            <person name="Hugenholtz P."/>
            <person name="Woyke T."/>
            <person name="Wu D."/>
            <person name="Tindall B."/>
            <person name="Pomrenke H.G."/>
            <person name="Brambilla E."/>
            <person name="Klenk H.-P."/>
            <person name="Eisen J.A."/>
        </authorList>
    </citation>
    <scope>NUCLEOTIDE SEQUENCE [LARGE SCALE GENOMIC DNA]</scope>
    <source>
        <strain evidence="2">DSM 16823 / RW262 / RW262</strain>
    </source>
</reference>
<dbReference type="Gene3D" id="3.40.50.150">
    <property type="entry name" value="Vaccinia Virus protein VP39"/>
    <property type="match status" value="1"/>
</dbReference>
<dbReference type="GO" id="GO:0032259">
    <property type="term" value="P:methylation"/>
    <property type="evidence" value="ECO:0007669"/>
    <property type="project" value="UniProtKB-KW"/>
</dbReference>
<keyword evidence="1" id="KW-0489">Methyltransferase</keyword>
<name>F2IGC4_FLUTR</name>
<proteinExistence type="predicted"/>
<dbReference type="EMBL" id="CP002542">
    <property type="protein sequence ID" value="AEA45790.1"/>
    <property type="molecule type" value="Genomic_DNA"/>
</dbReference>
<reference evidence="1 2" key="1">
    <citation type="journal article" date="2011" name="Stand. Genomic Sci.">
        <title>Complete genome sequence of the gliding freshwater bacterium Fluviicola taffensis type strain (RW262).</title>
        <authorList>
            <person name="Woyke T."/>
            <person name="Chertkov O."/>
            <person name="Lapidus A."/>
            <person name="Nolan M."/>
            <person name="Lucas S."/>
            <person name="Del Rio T.G."/>
            <person name="Tice H."/>
            <person name="Cheng J.F."/>
            <person name="Tapia R."/>
            <person name="Han C."/>
            <person name="Goodwin L."/>
            <person name="Pitluck S."/>
            <person name="Liolios K."/>
            <person name="Pagani I."/>
            <person name="Ivanova N."/>
            <person name="Huntemann M."/>
            <person name="Mavromatis K."/>
            <person name="Mikhailova N."/>
            <person name="Pati A."/>
            <person name="Chen A."/>
            <person name="Palaniappan K."/>
            <person name="Land M."/>
            <person name="Hauser L."/>
            <person name="Brambilla E.M."/>
            <person name="Rohde M."/>
            <person name="Mwirichia R."/>
            <person name="Sikorski J."/>
            <person name="Tindall B.J."/>
            <person name="Goker M."/>
            <person name="Bristow J."/>
            <person name="Eisen J.A."/>
            <person name="Markowitz V."/>
            <person name="Hugenholtz P."/>
            <person name="Klenk H.P."/>
            <person name="Kyrpides N.C."/>
        </authorList>
    </citation>
    <scope>NUCLEOTIDE SEQUENCE [LARGE SCALE GENOMIC DNA]</scope>
    <source>
        <strain evidence="2">DSM 16823 / RW262 / RW262</strain>
    </source>
</reference>
<dbReference type="InterPro" id="IPR029063">
    <property type="entry name" value="SAM-dependent_MTases_sf"/>
</dbReference>
<dbReference type="GO" id="GO:0008757">
    <property type="term" value="F:S-adenosylmethionine-dependent methyltransferase activity"/>
    <property type="evidence" value="ECO:0007669"/>
    <property type="project" value="InterPro"/>
</dbReference>
<gene>
    <name evidence="1" type="ordered locus">Fluta_3824</name>
</gene>
<dbReference type="KEGG" id="fte:Fluta_3824"/>
<dbReference type="HOGENOM" id="CLU_1160239_0_0_10"/>
<evidence type="ECO:0000313" key="2">
    <source>
        <dbReference type="Proteomes" id="UP000007463"/>
    </source>
</evidence>
<keyword evidence="2" id="KW-1185">Reference proteome</keyword>
<dbReference type="Pfam" id="PF13489">
    <property type="entry name" value="Methyltransf_23"/>
    <property type="match status" value="1"/>
</dbReference>